<evidence type="ECO:0000313" key="3">
    <source>
        <dbReference type="Proteomes" id="UP000245609"/>
    </source>
</evidence>
<protein>
    <submittedName>
        <fullName evidence="2">Uncharacterized protein</fullName>
    </submittedName>
</protein>
<feature type="non-terminal residue" evidence="2">
    <location>
        <position position="310"/>
    </location>
</feature>
<dbReference type="EMBL" id="MBFS01001714">
    <property type="protein sequence ID" value="PVV00701.1"/>
    <property type="molecule type" value="Genomic_DNA"/>
</dbReference>
<reference evidence="2 3" key="1">
    <citation type="journal article" date="2018" name="MBio">
        <title>Comparative Genomics Reveals the Core Gene Toolbox for the Fungus-Insect Symbiosis.</title>
        <authorList>
            <person name="Wang Y."/>
            <person name="Stata M."/>
            <person name="Wang W."/>
            <person name="Stajich J.E."/>
            <person name="White M.M."/>
            <person name="Moncalvo J.M."/>
        </authorList>
    </citation>
    <scope>NUCLEOTIDE SEQUENCE [LARGE SCALE GENOMIC DNA]</scope>
    <source>
        <strain evidence="2 3">SC-DP-2</strain>
    </source>
</reference>
<feature type="chain" id="PRO_5015601712" evidence="1">
    <location>
        <begin position="21"/>
        <end position="310"/>
    </location>
</feature>
<keyword evidence="3" id="KW-1185">Reference proteome</keyword>
<sequence>MYTALKSIIWLLSFSNGVLSSLAPNYESGDKEMNLFRRQRGALVDASKFTQSCPVNRQTLSTSSKISCTTTFSSGIYCSETFVTIPCSSKYFYMTFNADLNPKPNWWHLVATNSQVLPSNSSIEYKFFLDRGFEIDSMTSSKLRANGTDILGSQTGVIPGTNITYFILHDSTGSKVGANGYISELQTNVNALNEVLLKSPSNIALTADKQGIINIIVNPTTIPTTVTTTATTTQPTTIFVTASPVVSTINQTVTSTVSTVIPTTFTTTATTIQPTTATISTTISTTVMQPTTITTTFSTTVVNPTTIPTT</sequence>
<dbReference type="STRING" id="133381.A0A2T9Z7X1"/>
<evidence type="ECO:0000256" key="1">
    <source>
        <dbReference type="SAM" id="SignalP"/>
    </source>
</evidence>
<accession>A0A2T9Z7X1</accession>
<proteinExistence type="predicted"/>
<evidence type="ECO:0000313" key="2">
    <source>
        <dbReference type="EMBL" id="PVV00701.1"/>
    </source>
</evidence>
<feature type="signal peptide" evidence="1">
    <location>
        <begin position="1"/>
        <end position="20"/>
    </location>
</feature>
<name>A0A2T9Z7X1_9FUNG</name>
<dbReference type="Proteomes" id="UP000245609">
    <property type="component" value="Unassembled WGS sequence"/>
</dbReference>
<keyword evidence="1" id="KW-0732">Signal</keyword>
<comment type="caution">
    <text evidence="2">The sequence shown here is derived from an EMBL/GenBank/DDBJ whole genome shotgun (WGS) entry which is preliminary data.</text>
</comment>
<dbReference type="AlphaFoldDB" id="A0A2T9Z7X1"/>
<gene>
    <name evidence="2" type="ORF">BB560_004905</name>
</gene>
<organism evidence="2 3">
    <name type="scientific">Smittium megazygosporum</name>
    <dbReference type="NCBI Taxonomy" id="133381"/>
    <lineage>
        <taxon>Eukaryota</taxon>
        <taxon>Fungi</taxon>
        <taxon>Fungi incertae sedis</taxon>
        <taxon>Zoopagomycota</taxon>
        <taxon>Kickxellomycotina</taxon>
        <taxon>Harpellomycetes</taxon>
        <taxon>Harpellales</taxon>
        <taxon>Legeriomycetaceae</taxon>
        <taxon>Smittium</taxon>
    </lineage>
</organism>